<keyword evidence="1" id="KW-0732">Signal</keyword>
<dbReference type="Pfam" id="PF07250">
    <property type="entry name" value="Glyoxal_oxid_N"/>
    <property type="match status" value="1"/>
</dbReference>
<evidence type="ECO:0000259" key="3">
    <source>
        <dbReference type="Pfam" id="PF09118"/>
    </source>
</evidence>
<dbReference type="InterPro" id="IPR013783">
    <property type="entry name" value="Ig-like_fold"/>
</dbReference>
<dbReference type="InterPro" id="IPR011043">
    <property type="entry name" value="Gal_Oxase/kelch_b-propeller"/>
</dbReference>
<organism evidence="4 5">
    <name type="scientific">Cylindrospermopsis raciborskii C07</name>
    <dbReference type="NCBI Taxonomy" id="2014886"/>
    <lineage>
        <taxon>Bacteria</taxon>
        <taxon>Bacillati</taxon>
        <taxon>Cyanobacteriota</taxon>
        <taxon>Cyanophyceae</taxon>
        <taxon>Nostocales</taxon>
        <taxon>Aphanizomenonaceae</taxon>
        <taxon>Cylindrospermopsis</taxon>
    </lineage>
</organism>
<evidence type="ECO:0000259" key="2">
    <source>
        <dbReference type="Pfam" id="PF07250"/>
    </source>
</evidence>
<dbReference type="EMBL" id="NJHS01000443">
    <property type="protein sequence ID" value="PNJ90766.1"/>
    <property type="molecule type" value="Genomic_DNA"/>
</dbReference>
<evidence type="ECO:0000256" key="1">
    <source>
        <dbReference type="ARBA" id="ARBA00022729"/>
    </source>
</evidence>
<dbReference type="InterPro" id="IPR014756">
    <property type="entry name" value="Ig_E-set"/>
</dbReference>
<dbReference type="Pfam" id="PF09118">
    <property type="entry name" value="GO-like_E_set"/>
    <property type="match status" value="1"/>
</dbReference>
<comment type="caution">
    <text evidence="4">The sequence shown here is derived from an EMBL/GenBank/DDBJ whole genome shotgun (WGS) entry which is preliminary data.</text>
</comment>
<dbReference type="SUPFAM" id="SSF81296">
    <property type="entry name" value="E set domains"/>
    <property type="match status" value="1"/>
</dbReference>
<dbReference type="Proteomes" id="UP000236284">
    <property type="component" value="Unassembled WGS sequence"/>
</dbReference>
<evidence type="ECO:0000313" key="4">
    <source>
        <dbReference type="EMBL" id="PNJ90766.1"/>
    </source>
</evidence>
<sequence>MVLKNNRSVNILSVFLAFFLALALILCGVEETIALPAVGCEKEMGAWETIPLAPPENRMQSIHTIVLPNGKVLTLNGSSFRTTLTKDENGNNKFIEGVDVTDNKIVDNTSLFDPVSGKFKRISTPPAMQFGESNDLFCSGHLQLADGNVLFIGGTGRYYPGGAFTGSRQVNIYDWKTDKWSTVGQLKQGRWYPSLIPLADGKVVIFSGLKLDAPNQINPSLEIYDPKTQKFSYVDLTRIKNSPFNTKLKDVDSYDTIDLYPRVFPTKDGRLLITGDDGGIGGVLVSQSSKKTYLMSIKENADGSFAVSFEIGPEKAETSKAYGTALQVPNSEDVLLLGGIIGTNDINFGRGGNTKGFPAGSRVADSLQRWVSPDKSGEKNGKWEIVNHFLDKPRANLEAVILPTKEILVVNGGQYPEYKPVYEPLLMTPNPEAPGGYTTKSMNPANLPRLYHNGAVLLPDARVLVIGGNANRASLEKDGTVHVNAVRDPQTYYKFPELKDKSGQKKEFTVDEYYKSPQSYFLEGDSEPFVPAEIWQAEIFSPPYLFKSGPRPEILDAPTTVVYGKPGVLFVKNASATGSVVLVKLGAVTHSFDYGQKLAELWNVRLITTAKDSSSPSNIVFRAPENANLYPPGYYMIFYLNDVGKPSMAKMVKLEAAS</sequence>
<keyword evidence="5" id="KW-1185">Reference proteome</keyword>
<protein>
    <recommendedName>
        <fullName evidence="6">Galactose oxidase-like Early set domain-containing protein</fullName>
    </recommendedName>
</protein>
<dbReference type="PANTHER" id="PTHR32208:SF21">
    <property type="entry name" value="LOW QUALITY PROTEIN: ALDEHYDE OXIDASE GLOX-LIKE"/>
    <property type="match status" value="1"/>
</dbReference>
<dbReference type="RefSeq" id="WP_102939327.1">
    <property type="nucleotide sequence ID" value="NZ_NJHS01000443.1"/>
</dbReference>
<evidence type="ECO:0000313" key="5">
    <source>
        <dbReference type="Proteomes" id="UP000236284"/>
    </source>
</evidence>
<feature type="domain" description="Glyoxal oxidase N-terminal" evidence="2">
    <location>
        <begin position="379"/>
        <end position="472"/>
    </location>
</feature>
<dbReference type="InterPro" id="IPR015202">
    <property type="entry name" value="GO-like_E_set"/>
</dbReference>
<name>A0ABX4WI86_9CYAN</name>
<dbReference type="PANTHER" id="PTHR32208">
    <property type="entry name" value="SECRETED PROTEIN-RELATED"/>
    <property type="match status" value="1"/>
</dbReference>
<dbReference type="Gene3D" id="2.60.40.10">
    <property type="entry name" value="Immunoglobulins"/>
    <property type="match status" value="1"/>
</dbReference>
<feature type="domain" description="Galactose oxidase-like Early set" evidence="3">
    <location>
        <begin position="551"/>
        <end position="653"/>
    </location>
</feature>
<dbReference type="InterPro" id="IPR009880">
    <property type="entry name" value="Glyoxal_oxidase_N"/>
</dbReference>
<accession>A0ABX4WI86</accession>
<dbReference type="Gene3D" id="2.130.10.80">
    <property type="entry name" value="Galactose oxidase/kelch, beta-propeller"/>
    <property type="match status" value="1"/>
</dbReference>
<reference evidence="4 5" key="1">
    <citation type="submission" date="2017-06" db="EMBL/GenBank/DDBJ databases">
        <title>Genome variation in co-occurring toxic Cylindrospermopsis raciborskii strains determines phenotypic plasticity.</title>
        <authorList>
            <person name="Willis A."/>
            <person name="Woodhouse J."/>
            <person name="Ongley S."/>
            <person name="Jex A."/>
            <person name="Burford M."/>
            <person name="Neilan B."/>
        </authorList>
    </citation>
    <scope>NUCLEOTIDE SEQUENCE [LARGE SCALE GENOMIC DNA]</scope>
    <source>
        <strain evidence="4 5">C07</strain>
    </source>
</reference>
<dbReference type="InterPro" id="IPR037293">
    <property type="entry name" value="Gal_Oxidase_central_sf"/>
</dbReference>
<evidence type="ECO:0008006" key="6">
    <source>
        <dbReference type="Google" id="ProtNLM"/>
    </source>
</evidence>
<dbReference type="SUPFAM" id="SSF50965">
    <property type="entry name" value="Galactose oxidase, central domain"/>
    <property type="match status" value="1"/>
</dbReference>
<gene>
    <name evidence="4" type="ORF">CEP15_19270</name>
</gene>
<dbReference type="CDD" id="cd02851">
    <property type="entry name" value="E_set_GO_C"/>
    <property type="match status" value="1"/>
</dbReference>
<proteinExistence type="predicted"/>